<keyword evidence="3" id="KW-1185">Reference proteome</keyword>
<feature type="compositionally biased region" description="Basic and acidic residues" evidence="1">
    <location>
        <begin position="173"/>
        <end position="183"/>
    </location>
</feature>
<feature type="compositionally biased region" description="Basic residues" evidence="1">
    <location>
        <begin position="299"/>
        <end position="314"/>
    </location>
</feature>
<dbReference type="Proteomes" id="UP001497623">
    <property type="component" value="Unassembled WGS sequence"/>
</dbReference>
<evidence type="ECO:0000313" key="3">
    <source>
        <dbReference type="Proteomes" id="UP001497623"/>
    </source>
</evidence>
<feature type="region of interest" description="Disordered" evidence="1">
    <location>
        <begin position="167"/>
        <end position="188"/>
    </location>
</feature>
<feature type="region of interest" description="Disordered" evidence="1">
    <location>
        <begin position="210"/>
        <end position="231"/>
    </location>
</feature>
<name>A0AAV2S1N5_MEGNR</name>
<feature type="compositionally biased region" description="Acidic residues" evidence="1">
    <location>
        <begin position="362"/>
        <end position="383"/>
    </location>
</feature>
<sequence>MSNEESRKKTLEIKDKESIENRIQDKDNDKCKTRGINNENNNCSPRKYVENVSQKLSDHPESLMIQSQDIENMQELLNEIDLPALKNTNSNSEGSHDKSGNHSIFYSCQTAMLNNELSKSSSSFEEIPNSNSESENENYPFEKLPNLSTHEKISSPNHQKRNFNEIDSDAETETFHSETEKSPAKKNMRTRANLFSMVSTAHYVLSISEAENTKGDSSPTKEKNNAETSEISLNDVTQCHNVSNEIEYCAEEMEGSSSIKIKSLIPDIPSPRGKRQNFEIPKADGSTSSDSEVEIKRYTQSRRRSGLTPKRRKIISNSCKHESPDALSENETKPASVKKTKASWDRDSDESEISDSGSSESSDVELDEEFDDGLDENMIGDEEDRARLERMTEKEKEQVICNRIEKREVLSKHFEIKKQLGLLKKKDQRKKKEKEGDKTK</sequence>
<evidence type="ECO:0000256" key="1">
    <source>
        <dbReference type="SAM" id="MobiDB-lite"/>
    </source>
</evidence>
<feature type="region of interest" description="Disordered" evidence="1">
    <location>
        <begin position="1"/>
        <end position="45"/>
    </location>
</feature>
<evidence type="ECO:0000313" key="2">
    <source>
        <dbReference type="EMBL" id="CAL4153933.1"/>
    </source>
</evidence>
<feature type="region of interest" description="Disordered" evidence="1">
    <location>
        <begin position="117"/>
        <end position="142"/>
    </location>
</feature>
<accession>A0AAV2S1N5</accession>
<proteinExistence type="predicted"/>
<comment type="caution">
    <text evidence="2">The sequence shown here is derived from an EMBL/GenBank/DDBJ whole genome shotgun (WGS) entry which is preliminary data.</text>
</comment>
<protein>
    <submittedName>
        <fullName evidence="2">Uncharacterized protein</fullName>
    </submittedName>
</protein>
<reference evidence="2 3" key="1">
    <citation type="submission" date="2024-05" db="EMBL/GenBank/DDBJ databases">
        <authorList>
            <person name="Wallberg A."/>
        </authorList>
    </citation>
    <scope>NUCLEOTIDE SEQUENCE [LARGE SCALE GENOMIC DNA]</scope>
</reference>
<feature type="region of interest" description="Disordered" evidence="1">
    <location>
        <begin position="264"/>
        <end position="396"/>
    </location>
</feature>
<dbReference type="EMBL" id="CAXKWB010039928">
    <property type="protein sequence ID" value="CAL4153933.1"/>
    <property type="molecule type" value="Genomic_DNA"/>
</dbReference>
<organism evidence="2 3">
    <name type="scientific">Meganyctiphanes norvegica</name>
    <name type="common">Northern krill</name>
    <name type="synonym">Thysanopoda norvegica</name>
    <dbReference type="NCBI Taxonomy" id="48144"/>
    <lineage>
        <taxon>Eukaryota</taxon>
        <taxon>Metazoa</taxon>
        <taxon>Ecdysozoa</taxon>
        <taxon>Arthropoda</taxon>
        <taxon>Crustacea</taxon>
        <taxon>Multicrustacea</taxon>
        <taxon>Malacostraca</taxon>
        <taxon>Eumalacostraca</taxon>
        <taxon>Eucarida</taxon>
        <taxon>Euphausiacea</taxon>
        <taxon>Euphausiidae</taxon>
        <taxon>Meganyctiphanes</taxon>
    </lineage>
</organism>
<feature type="compositionally biased region" description="Basic and acidic residues" evidence="1">
    <location>
        <begin position="1"/>
        <end position="32"/>
    </location>
</feature>
<feature type="compositionally biased region" description="Basic and acidic residues" evidence="1">
    <location>
        <begin position="384"/>
        <end position="396"/>
    </location>
</feature>
<feature type="compositionally biased region" description="Low complexity" evidence="1">
    <location>
        <begin position="117"/>
        <end position="133"/>
    </location>
</feature>
<dbReference type="AlphaFoldDB" id="A0AAV2S1N5"/>
<gene>
    <name evidence="2" type="ORF">MNOR_LOCUS31252</name>
</gene>
<feature type="compositionally biased region" description="Basic and acidic residues" evidence="1">
    <location>
        <begin position="211"/>
        <end position="225"/>
    </location>
</feature>
<feature type="non-terminal residue" evidence="2">
    <location>
        <position position="440"/>
    </location>
</feature>
<feature type="compositionally biased region" description="Polar residues" evidence="1">
    <location>
        <begin position="35"/>
        <end position="44"/>
    </location>
</feature>